<evidence type="ECO:0000313" key="2">
    <source>
        <dbReference type="Proteomes" id="UP000501690"/>
    </source>
</evidence>
<protein>
    <submittedName>
        <fullName evidence="1">Uncharacterized protein</fullName>
    </submittedName>
</protein>
<dbReference type="EMBL" id="CP039346">
    <property type="protein sequence ID" value="QCD82370.1"/>
    <property type="molecule type" value="Genomic_DNA"/>
</dbReference>
<dbReference type="AlphaFoldDB" id="A0A4D6L1K9"/>
<reference evidence="1 2" key="1">
    <citation type="submission" date="2019-04" db="EMBL/GenBank/DDBJ databases">
        <title>An improved genome assembly and genetic linkage map for asparagus bean, Vigna unguiculata ssp. sesquipedialis.</title>
        <authorList>
            <person name="Xia Q."/>
            <person name="Zhang R."/>
            <person name="Dong Y."/>
        </authorList>
    </citation>
    <scope>NUCLEOTIDE SEQUENCE [LARGE SCALE GENOMIC DNA]</scope>
    <source>
        <tissue evidence="1">Leaf</tissue>
    </source>
</reference>
<evidence type="ECO:0000313" key="1">
    <source>
        <dbReference type="EMBL" id="QCD82370.1"/>
    </source>
</evidence>
<sequence length="145" mass="15282">MVSRGRGKGFGVYGLSNNCYGLGDSTMKEVGIGFSGHVSGTMASQVWGKVGSEGYGIGFVEQQFGVSTFMGETSMMGFDGEVWGRVGAEDGESFVGRFGEELEQMTGRILWGGLQKCWSRGGGGFSGEVCGRGGAVEETVFEKPK</sequence>
<organism evidence="1 2">
    <name type="scientific">Vigna unguiculata</name>
    <name type="common">Cowpea</name>
    <dbReference type="NCBI Taxonomy" id="3917"/>
    <lineage>
        <taxon>Eukaryota</taxon>
        <taxon>Viridiplantae</taxon>
        <taxon>Streptophyta</taxon>
        <taxon>Embryophyta</taxon>
        <taxon>Tracheophyta</taxon>
        <taxon>Spermatophyta</taxon>
        <taxon>Magnoliopsida</taxon>
        <taxon>eudicotyledons</taxon>
        <taxon>Gunneridae</taxon>
        <taxon>Pentapetalae</taxon>
        <taxon>rosids</taxon>
        <taxon>fabids</taxon>
        <taxon>Fabales</taxon>
        <taxon>Fabaceae</taxon>
        <taxon>Papilionoideae</taxon>
        <taxon>50 kb inversion clade</taxon>
        <taxon>NPAAA clade</taxon>
        <taxon>indigoferoid/millettioid clade</taxon>
        <taxon>Phaseoleae</taxon>
        <taxon>Vigna</taxon>
    </lineage>
</organism>
<name>A0A4D6L1K9_VIGUN</name>
<dbReference type="Proteomes" id="UP000501690">
    <property type="component" value="Linkage Group LG2"/>
</dbReference>
<proteinExistence type="predicted"/>
<keyword evidence="2" id="KW-1185">Reference proteome</keyword>
<accession>A0A4D6L1K9</accession>
<gene>
    <name evidence="1" type="ORF">DEO72_LG2g2706</name>
</gene>